<comment type="similarity">
    <text evidence="1">Belongs to the NAD(P)H dehydrogenase (quinone) family.</text>
</comment>
<dbReference type="InterPro" id="IPR029039">
    <property type="entry name" value="Flavoprotein-like_sf"/>
</dbReference>
<reference evidence="4 5" key="1">
    <citation type="journal article" date="2009" name="Stand. Genomic Sci.">
        <title>Complete genome sequence of Stackebrandtia nassauensis type strain (LLR-40K-21).</title>
        <authorList>
            <person name="Munk C."/>
            <person name="Lapidus A."/>
            <person name="Copeland A."/>
            <person name="Jando M."/>
            <person name="Mayilraj S."/>
            <person name="Glavina Del Rio T."/>
            <person name="Nolan M."/>
            <person name="Chen F."/>
            <person name="Lucas S."/>
            <person name="Tice H."/>
            <person name="Cheng J.F."/>
            <person name="Han C."/>
            <person name="Detter J.C."/>
            <person name="Bruce D."/>
            <person name="Goodwin L."/>
            <person name="Chain P."/>
            <person name="Pitluck S."/>
            <person name="Goker M."/>
            <person name="Ovchinikova G."/>
            <person name="Pati A."/>
            <person name="Ivanova N."/>
            <person name="Mavromatis K."/>
            <person name="Chen A."/>
            <person name="Palaniappan K."/>
            <person name="Land M."/>
            <person name="Hauser L."/>
            <person name="Chang Y.J."/>
            <person name="Jeffries C.D."/>
            <person name="Bristow J."/>
            <person name="Eisen J.A."/>
            <person name="Markowitz V."/>
            <person name="Hugenholtz P."/>
            <person name="Kyrpides N.C."/>
            <person name="Klenk H.P."/>
        </authorList>
    </citation>
    <scope>NUCLEOTIDE SEQUENCE [LARGE SCALE GENOMIC DNA]</scope>
    <source>
        <strain evidence="5">DSM 44728 / CIP 108903 / NRRL B-16338 / NBRC 102104 / LLR-40K-21</strain>
    </source>
</reference>
<dbReference type="GO" id="GO:0005829">
    <property type="term" value="C:cytosol"/>
    <property type="evidence" value="ECO:0007669"/>
    <property type="project" value="TreeGrafter"/>
</dbReference>
<evidence type="ECO:0000259" key="3">
    <source>
        <dbReference type="Pfam" id="PF02525"/>
    </source>
</evidence>
<dbReference type="HOGENOM" id="CLU_058643_1_1_11"/>
<dbReference type="SUPFAM" id="SSF52218">
    <property type="entry name" value="Flavoproteins"/>
    <property type="match status" value="1"/>
</dbReference>
<dbReference type="AlphaFoldDB" id="D3Q4H9"/>
<dbReference type="Gene3D" id="3.40.50.360">
    <property type="match status" value="1"/>
</dbReference>
<keyword evidence="2" id="KW-0560">Oxidoreductase</keyword>
<name>D3Q4H9_STANL</name>
<sequence>MSQQTPHETAPVALVVVGHHRSDSLTAAIAARAAERLRQAGYRIDLLQLQQEGFEPRNQVADEPQYDNPKPVYSAEVHALADRLHAADVVVPVFPVWWFGLPAVMKGWLDRVWNHGLTYGVKPEPMAGKRMLWIGLAGIPDHDPNADLVRFLLDNTLRRGLSEYCDVTDVHTLALFHSEGTGLTGNTRERHFQRFFERVDESVAKLLAG</sequence>
<dbReference type="GO" id="GO:0003955">
    <property type="term" value="F:NAD(P)H dehydrogenase (quinone) activity"/>
    <property type="evidence" value="ECO:0007669"/>
    <property type="project" value="TreeGrafter"/>
</dbReference>
<dbReference type="InterPro" id="IPR051545">
    <property type="entry name" value="NAD(P)H_dehydrogenase_qn"/>
</dbReference>
<feature type="domain" description="Flavodoxin-like fold" evidence="3">
    <location>
        <begin position="14"/>
        <end position="200"/>
    </location>
</feature>
<organism evidence="4 5">
    <name type="scientific">Stackebrandtia nassauensis (strain DSM 44728 / CIP 108903 / NRRL B-16338 / NBRC 102104 / LLR-40K-21)</name>
    <dbReference type="NCBI Taxonomy" id="446470"/>
    <lineage>
        <taxon>Bacteria</taxon>
        <taxon>Bacillati</taxon>
        <taxon>Actinomycetota</taxon>
        <taxon>Actinomycetes</taxon>
        <taxon>Glycomycetales</taxon>
        <taxon>Glycomycetaceae</taxon>
        <taxon>Stackebrandtia</taxon>
    </lineage>
</organism>
<evidence type="ECO:0000256" key="2">
    <source>
        <dbReference type="ARBA" id="ARBA00023002"/>
    </source>
</evidence>
<gene>
    <name evidence="4" type="ordered locus">Snas_0422</name>
</gene>
<dbReference type="Pfam" id="PF02525">
    <property type="entry name" value="Flavodoxin_2"/>
    <property type="match status" value="1"/>
</dbReference>
<accession>D3Q4H9</accession>
<dbReference type="InterPro" id="IPR003680">
    <property type="entry name" value="Flavodoxin_fold"/>
</dbReference>
<evidence type="ECO:0000256" key="1">
    <source>
        <dbReference type="ARBA" id="ARBA00006252"/>
    </source>
</evidence>
<dbReference type="PANTHER" id="PTHR10204">
    <property type="entry name" value="NAD P H OXIDOREDUCTASE-RELATED"/>
    <property type="match status" value="1"/>
</dbReference>
<proteinExistence type="inferred from homology"/>
<dbReference type="Proteomes" id="UP000000844">
    <property type="component" value="Chromosome"/>
</dbReference>
<dbReference type="eggNOG" id="COG2249">
    <property type="taxonomic scope" value="Bacteria"/>
</dbReference>
<evidence type="ECO:0000313" key="4">
    <source>
        <dbReference type="EMBL" id="ADD40139.1"/>
    </source>
</evidence>
<dbReference type="EMBL" id="CP001778">
    <property type="protein sequence ID" value="ADD40139.1"/>
    <property type="molecule type" value="Genomic_DNA"/>
</dbReference>
<dbReference type="KEGG" id="sna:Snas_0422"/>
<dbReference type="PANTHER" id="PTHR10204:SF34">
    <property type="entry name" value="NAD(P)H DEHYDROGENASE [QUINONE] 1 ISOFORM 1"/>
    <property type="match status" value="1"/>
</dbReference>
<dbReference type="OrthoDB" id="9798454at2"/>
<protein>
    <submittedName>
        <fullName evidence="4">NAD(P)H dehydrogenase (Quinone)</fullName>
    </submittedName>
</protein>
<dbReference type="STRING" id="446470.Snas_0422"/>
<keyword evidence="5" id="KW-1185">Reference proteome</keyword>
<evidence type="ECO:0000313" key="5">
    <source>
        <dbReference type="Proteomes" id="UP000000844"/>
    </source>
</evidence>
<dbReference type="RefSeq" id="WP_013015710.1">
    <property type="nucleotide sequence ID" value="NC_013947.1"/>
</dbReference>